<dbReference type="RefSeq" id="WP_013931866.1">
    <property type="nucleotide sequence ID" value="NC_015707.1"/>
</dbReference>
<comment type="catalytic activity">
    <reaction evidence="5 6">
        <text>NAD(+) + ATP = ADP + NADP(+) + H(+)</text>
        <dbReference type="Rhea" id="RHEA:18629"/>
        <dbReference type="ChEBI" id="CHEBI:15378"/>
        <dbReference type="ChEBI" id="CHEBI:30616"/>
        <dbReference type="ChEBI" id="CHEBI:57540"/>
        <dbReference type="ChEBI" id="CHEBI:58349"/>
        <dbReference type="ChEBI" id="CHEBI:456216"/>
        <dbReference type="EC" id="2.7.1.23"/>
    </reaction>
</comment>
<dbReference type="GO" id="GO:0005524">
    <property type="term" value="F:ATP binding"/>
    <property type="evidence" value="ECO:0007669"/>
    <property type="project" value="UniProtKB-KW"/>
</dbReference>
<keyword evidence="6" id="KW-0963">Cytoplasm</keyword>
<evidence type="ECO:0000256" key="3">
    <source>
        <dbReference type="ARBA" id="ARBA00022857"/>
    </source>
</evidence>
<dbReference type="eggNOG" id="COG0061">
    <property type="taxonomic scope" value="Bacteria"/>
</dbReference>
<dbReference type="InterPro" id="IPR002504">
    <property type="entry name" value="NADK"/>
</dbReference>
<dbReference type="STRING" id="688269.Theth_0554"/>
<dbReference type="EMBL" id="CP002351">
    <property type="protein sequence ID" value="AEH50643.1"/>
    <property type="molecule type" value="Genomic_DNA"/>
</dbReference>
<dbReference type="PATRIC" id="fig|688269.3.peg.574"/>
<gene>
    <name evidence="6" type="primary">nadK</name>
    <name evidence="7" type="ORF">Theth_0554</name>
</gene>
<dbReference type="Gene3D" id="2.60.200.30">
    <property type="entry name" value="Probable inorganic polyphosphate/atp-NAD kinase, domain 2"/>
    <property type="match status" value="1"/>
</dbReference>
<feature type="binding site" evidence="6">
    <location>
        <begin position="121"/>
        <end position="122"/>
    </location>
    <ligand>
        <name>NAD(+)</name>
        <dbReference type="ChEBI" id="CHEBI:57540"/>
    </ligand>
</feature>
<organism evidence="7 8">
    <name type="scientific">Pseudothermotoga thermarum DSM 5069</name>
    <dbReference type="NCBI Taxonomy" id="688269"/>
    <lineage>
        <taxon>Bacteria</taxon>
        <taxon>Thermotogati</taxon>
        <taxon>Thermotogota</taxon>
        <taxon>Thermotogae</taxon>
        <taxon>Thermotogales</taxon>
        <taxon>Thermotogaceae</taxon>
        <taxon>Pseudothermotoga</taxon>
    </lineage>
</organism>
<evidence type="ECO:0000256" key="6">
    <source>
        <dbReference type="HAMAP-Rule" id="MF_00361"/>
    </source>
</evidence>
<dbReference type="EC" id="2.7.1.23" evidence="6"/>
<dbReference type="GO" id="GO:0003951">
    <property type="term" value="F:NAD+ kinase activity"/>
    <property type="evidence" value="ECO:0007669"/>
    <property type="project" value="UniProtKB-UniRule"/>
</dbReference>
<keyword evidence="4 6" id="KW-0520">NAD</keyword>
<dbReference type="Pfam" id="PF01513">
    <property type="entry name" value="NAD_kinase"/>
    <property type="match status" value="1"/>
</dbReference>
<dbReference type="NCBIfam" id="NF010677">
    <property type="entry name" value="PRK14075.1"/>
    <property type="match status" value="1"/>
</dbReference>
<sequence length="260" mass="28748">MSVKVMVVHRADKAKEAKLLVDQLNGHVEVVQKYDLESLKPGSYNCDFVIVVGGDGTVLKTAKIVDKPVLGFKAGRIGFLASYTLDQVEVFLRDLHEGKLLEEKRWMLKVIGKNGSYNAINDLVVMVSSKKMAEFRLSFDGCSDLIFFSDGILACTPTGSTAYNLSLGGAIVSPNCDVIQIMPIAPYFLQNRSIIVPTSQKIKLWSHAVCDVMIDGVIVEKGSEVFFTKSEKVFSLLRPDYYDFFAVLKNKVGYGRGITD</sequence>
<dbReference type="HOGENOM" id="CLU_008831_0_3_0"/>
<proteinExistence type="inferred from homology"/>
<keyword evidence="1 6" id="KW-0808">Transferase</keyword>
<comment type="caution">
    <text evidence="6">Lacks conserved residue(s) required for the propagation of feature annotation.</text>
</comment>
<evidence type="ECO:0000256" key="4">
    <source>
        <dbReference type="ARBA" id="ARBA00023027"/>
    </source>
</evidence>
<dbReference type="Proteomes" id="UP000006804">
    <property type="component" value="Chromosome"/>
</dbReference>
<dbReference type="GO" id="GO:0046872">
    <property type="term" value="F:metal ion binding"/>
    <property type="evidence" value="ECO:0007669"/>
    <property type="project" value="UniProtKB-UniRule"/>
</dbReference>
<comment type="cofactor">
    <cofactor evidence="6">
        <name>a divalent metal cation</name>
        <dbReference type="ChEBI" id="CHEBI:60240"/>
    </cofactor>
</comment>
<evidence type="ECO:0000256" key="1">
    <source>
        <dbReference type="ARBA" id="ARBA00022679"/>
    </source>
</evidence>
<dbReference type="InterPro" id="IPR017438">
    <property type="entry name" value="ATP-NAD_kinase_N"/>
</dbReference>
<keyword evidence="8" id="KW-1185">Reference proteome</keyword>
<feature type="binding site" evidence="6">
    <location>
        <begin position="55"/>
        <end position="56"/>
    </location>
    <ligand>
        <name>NAD(+)</name>
        <dbReference type="ChEBI" id="CHEBI:57540"/>
    </ligand>
</feature>
<keyword evidence="6" id="KW-0067">ATP-binding</keyword>
<evidence type="ECO:0000313" key="7">
    <source>
        <dbReference type="EMBL" id="AEH50643.1"/>
    </source>
</evidence>
<dbReference type="GO" id="GO:0019674">
    <property type="term" value="P:NAD+ metabolic process"/>
    <property type="evidence" value="ECO:0007669"/>
    <property type="project" value="InterPro"/>
</dbReference>
<accession>F7YXK2</accession>
<evidence type="ECO:0000256" key="2">
    <source>
        <dbReference type="ARBA" id="ARBA00022777"/>
    </source>
</evidence>
<dbReference type="AlphaFoldDB" id="F7YXK2"/>
<dbReference type="GO" id="GO:0005737">
    <property type="term" value="C:cytoplasm"/>
    <property type="evidence" value="ECO:0007669"/>
    <property type="project" value="UniProtKB-SubCell"/>
</dbReference>
<dbReference type="PANTHER" id="PTHR20275">
    <property type="entry name" value="NAD KINASE"/>
    <property type="match status" value="1"/>
</dbReference>
<feature type="binding site" evidence="6">
    <location>
        <position position="185"/>
    </location>
    <ligand>
        <name>NAD(+)</name>
        <dbReference type="ChEBI" id="CHEBI:57540"/>
    </ligand>
</feature>
<name>F7YXK2_9THEM</name>
<evidence type="ECO:0000313" key="8">
    <source>
        <dbReference type="Proteomes" id="UP000006804"/>
    </source>
</evidence>
<protein>
    <recommendedName>
        <fullName evidence="6">NAD kinase</fullName>
        <ecNumber evidence="6">2.7.1.23</ecNumber>
    </recommendedName>
    <alternativeName>
        <fullName evidence="6">ATP-dependent NAD kinase</fullName>
    </alternativeName>
</protein>
<comment type="function">
    <text evidence="6">Involved in the regulation of the intracellular balance of NAD and NADP, and is a key enzyme in the biosynthesis of NADP. Catalyzes specifically the phosphorylation on 2'-hydroxyl of the adenosine moiety of NAD to yield NADP.</text>
</comment>
<dbReference type="Pfam" id="PF20143">
    <property type="entry name" value="NAD_kinase_C"/>
    <property type="match status" value="1"/>
</dbReference>
<feature type="active site" description="Proton acceptor" evidence="6">
    <location>
        <position position="55"/>
    </location>
</feature>
<dbReference type="InterPro" id="IPR016064">
    <property type="entry name" value="NAD/diacylglycerol_kinase_sf"/>
</dbReference>
<dbReference type="Gene3D" id="3.40.50.10330">
    <property type="entry name" value="Probable inorganic polyphosphate/atp-NAD kinase, domain 1"/>
    <property type="match status" value="1"/>
</dbReference>
<dbReference type="SUPFAM" id="SSF111331">
    <property type="entry name" value="NAD kinase/diacylglycerol kinase-like"/>
    <property type="match status" value="1"/>
</dbReference>
<keyword evidence="2 6" id="KW-0418">Kinase</keyword>
<keyword evidence="6" id="KW-0547">Nucleotide-binding</keyword>
<feature type="binding site" evidence="6">
    <location>
        <position position="60"/>
    </location>
    <ligand>
        <name>NAD(+)</name>
        <dbReference type="ChEBI" id="CHEBI:57540"/>
    </ligand>
</feature>
<comment type="similarity">
    <text evidence="6">Belongs to the NAD kinase family.</text>
</comment>
<dbReference type="GO" id="GO:0051287">
    <property type="term" value="F:NAD binding"/>
    <property type="evidence" value="ECO:0007669"/>
    <property type="project" value="UniProtKB-ARBA"/>
</dbReference>
<feature type="binding site" evidence="6">
    <location>
        <position position="150"/>
    </location>
    <ligand>
        <name>NAD(+)</name>
        <dbReference type="ChEBI" id="CHEBI:57540"/>
    </ligand>
</feature>
<feature type="binding site" evidence="6">
    <location>
        <begin position="161"/>
        <end position="166"/>
    </location>
    <ligand>
        <name>NAD(+)</name>
        <dbReference type="ChEBI" id="CHEBI:57540"/>
    </ligand>
</feature>
<comment type="subcellular location">
    <subcellularLocation>
        <location evidence="6">Cytoplasm</location>
    </subcellularLocation>
</comment>
<evidence type="ECO:0000256" key="5">
    <source>
        <dbReference type="ARBA" id="ARBA00047925"/>
    </source>
</evidence>
<dbReference type="GO" id="GO:0006741">
    <property type="term" value="P:NADP+ biosynthetic process"/>
    <property type="evidence" value="ECO:0007669"/>
    <property type="project" value="UniProtKB-UniRule"/>
</dbReference>
<dbReference type="HAMAP" id="MF_00361">
    <property type="entry name" value="NAD_kinase"/>
    <property type="match status" value="1"/>
</dbReference>
<dbReference type="InterPro" id="IPR017437">
    <property type="entry name" value="ATP-NAD_kinase_PpnK-typ_C"/>
</dbReference>
<reference evidence="7 8" key="1">
    <citation type="submission" date="2010-11" db="EMBL/GenBank/DDBJ databases">
        <title>The complete genome of Thermotoga thermarum DSM 5069.</title>
        <authorList>
            <consortium name="US DOE Joint Genome Institute (JGI-PGF)"/>
            <person name="Lucas S."/>
            <person name="Copeland A."/>
            <person name="Lapidus A."/>
            <person name="Bruce D."/>
            <person name="Goodwin L."/>
            <person name="Pitluck S."/>
            <person name="Kyrpides N."/>
            <person name="Mavromatis K."/>
            <person name="Ivanova N."/>
            <person name="Zeytun A."/>
            <person name="Brettin T."/>
            <person name="Detter J.C."/>
            <person name="Tapia R."/>
            <person name="Han C."/>
            <person name="Land M."/>
            <person name="Hauser L."/>
            <person name="Markowitz V."/>
            <person name="Cheng J.-F."/>
            <person name="Hugenholtz P."/>
            <person name="Woyke T."/>
            <person name="Wu D."/>
            <person name="Spring S."/>
            <person name="Schroeder M."/>
            <person name="Brambilla E."/>
            <person name="Klenk H.-P."/>
            <person name="Eisen J.A."/>
        </authorList>
    </citation>
    <scope>NUCLEOTIDE SEQUENCE [LARGE SCALE GENOMIC DNA]</scope>
    <source>
        <strain evidence="7 8">DSM 5069</strain>
    </source>
</reference>
<dbReference type="PANTHER" id="PTHR20275:SF0">
    <property type="entry name" value="NAD KINASE"/>
    <property type="match status" value="1"/>
</dbReference>
<dbReference type="KEGG" id="tta:Theth_0554"/>
<keyword evidence="3 6" id="KW-0521">NADP</keyword>